<sequence length="609" mass="68881">MAWLRLTLVALVLLCGSSLAAPDTISPSVRVKQADRLVDLASQLVKINTQLVFENTGSDAARYVLVALDESHANSLAYINAVLVEPNKGGVKPLKLVETKVQGHEHSSNRFYRIELKTPLSTGKTVTITLECIHSHHLEPFPREITQKEKQLVKYSGNHYIVSPYTVVKQKTTVNLSARNIENYTKLKPVSQSDMSVYYGPYENIPPFSEDPMVIHCENNTPFLAVRNLLRQIEVSHWGNIAIEETVDLEHTGAILKGSFSRYEFQRESGSGLSSVKNFKTILPASATDAYYRDDIGNISTSNMRVLSDAVELNLRPRFPLFGGWKTHYVVGYNVPSYEYLYNSGDQYILKIRFIDHIFDDMIVDDAVTRIILPEGCHNIQVKSPYPIDRLADSLHFTYLDTKGRPVVVLHKTNLIEHHIQDLEISYSFPRILMLQEPLLLIAALFLLFVLVIIYVRLDFSISKDEASENKLRIAGLVEKVLSHQLKRINAYDAYDEQLNKLKQIKDVNSFNSALRTITNDLKNETQAISDHQAKLKSDGPELAEKVTELQKLDKALKELLNQQQTLYVEKLIPAKINRTAFVEADGPLAKKKADIREKITAVVKSLQN</sequence>
<evidence type="ECO:0000256" key="1">
    <source>
        <dbReference type="ARBA" id="ARBA00002791"/>
    </source>
</evidence>
<protein>
    <recommendedName>
        <fullName evidence="5 11">Dolichyl-diphosphooligosaccharide--protein glycosyltransferase subunit 1</fullName>
    </recommendedName>
</protein>
<evidence type="ECO:0000256" key="10">
    <source>
        <dbReference type="ARBA" id="ARBA00023136"/>
    </source>
</evidence>
<organism evidence="13 14">
    <name type="scientific">Frankliniella occidentalis</name>
    <name type="common">Western flower thrips</name>
    <name type="synonym">Euthrips occidentalis</name>
    <dbReference type="NCBI Taxonomy" id="133901"/>
    <lineage>
        <taxon>Eukaryota</taxon>
        <taxon>Metazoa</taxon>
        <taxon>Ecdysozoa</taxon>
        <taxon>Arthropoda</taxon>
        <taxon>Hexapoda</taxon>
        <taxon>Insecta</taxon>
        <taxon>Pterygota</taxon>
        <taxon>Neoptera</taxon>
        <taxon>Paraneoptera</taxon>
        <taxon>Thysanoptera</taxon>
        <taxon>Terebrantia</taxon>
        <taxon>Thripoidea</taxon>
        <taxon>Thripidae</taxon>
        <taxon>Frankliniella</taxon>
    </lineage>
</organism>
<proteinExistence type="inferred from homology"/>
<dbReference type="RefSeq" id="XP_026280064.1">
    <property type="nucleotide sequence ID" value="XM_026424279.2"/>
</dbReference>
<dbReference type="GO" id="GO:0008250">
    <property type="term" value="C:oligosaccharyltransferase complex"/>
    <property type="evidence" value="ECO:0007669"/>
    <property type="project" value="UniProtKB-UniRule"/>
</dbReference>
<evidence type="ECO:0000256" key="7">
    <source>
        <dbReference type="ARBA" id="ARBA00022729"/>
    </source>
</evidence>
<dbReference type="Pfam" id="PF14966">
    <property type="entry name" value="DNA_repr_REX1B"/>
    <property type="match status" value="1"/>
</dbReference>
<evidence type="ECO:0000256" key="6">
    <source>
        <dbReference type="ARBA" id="ARBA00022692"/>
    </source>
</evidence>
<evidence type="ECO:0000256" key="2">
    <source>
        <dbReference type="ARBA" id="ARBA00004115"/>
    </source>
</evidence>
<reference evidence="14" key="1">
    <citation type="submission" date="2025-08" db="UniProtKB">
        <authorList>
            <consortium name="RefSeq"/>
        </authorList>
    </citation>
    <scope>IDENTIFICATION</scope>
    <source>
        <tissue evidence="14">Whole organism</tissue>
    </source>
</reference>
<keyword evidence="13" id="KW-1185">Reference proteome</keyword>
<evidence type="ECO:0000256" key="4">
    <source>
        <dbReference type="ARBA" id="ARBA00008905"/>
    </source>
</evidence>
<comment type="subcellular location">
    <subcellularLocation>
        <location evidence="2 11">Endoplasmic reticulum membrane</location>
        <topology evidence="2 11">Single-pass type I membrane protein</topology>
    </subcellularLocation>
</comment>
<comment type="similarity">
    <text evidence="4 11">Belongs to the OST1 family.</text>
</comment>
<dbReference type="InterPro" id="IPR007676">
    <property type="entry name" value="Ribophorin_I"/>
</dbReference>
<evidence type="ECO:0000256" key="8">
    <source>
        <dbReference type="ARBA" id="ARBA00022824"/>
    </source>
</evidence>
<evidence type="ECO:0000256" key="12">
    <source>
        <dbReference type="SAM" id="Coils"/>
    </source>
</evidence>
<evidence type="ECO:0000256" key="11">
    <source>
        <dbReference type="RuleBase" id="RU361143"/>
    </source>
</evidence>
<evidence type="ECO:0000256" key="3">
    <source>
        <dbReference type="ARBA" id="ARBA00004922"/>
    </source>
</evidence>
<dbReference type="GO" id="GO:0018279">
    <property type="term" value="P:protein N-linked glycosylation via asparagine"/>
    <property type="evidence" value="ECO:0007669"/>
    <property type="project" value="TreeGrafter"/>
</dbReference>
<keyword evidence="6 11" id="KW-0812">Transmembrane</keyword>
<dbReference type="OrthoDB" id="310030at2759"/>
<gene>
    <name evidence="14" type="primary">LOC113207639</name>
</gene>
<comment type="subunit">
    <text evidence="11">Component of the oligosaccharyltransferase (OST) complex.</text>
</comment>
<dbReference type="AlphaFoldDB" id="A0A6J1SFR6"/>
<name>A0A6J1SFR6_FRAOC</name>
<keyword evidence="12" id="KW-0175">Coiled coil</keyword>
<dbReference type="InterPro" id="IPR039491">
    <property type="entry name" value="REX1-B"/>
</dbReference>
<feature type="chain" id="PRO_5027166568" description="Dolichyl-diphosphooligosaccharide--protein glycosyltransferase subunit 1" evidence="11">
    <location>
        <begin position="21"/>
        <end position="609"/>
    </location>
</feature>
<keyword evidence="10 11" id="KW-0472">Membrane</keyword>
<feature type="transmembrane region" description="Helical" evidence="11">
    <location>
        <begin position="439"/>
        <end position="458"/>
    </location>
</feature>
<evidence type="ECO:0000313" key="13">
    <source>
        <dbReference type="Proteomes" id="UP000504606"/>
    </source>
</evidence>
<evidence type="ECO:0000256" key="9">
    <source>
        <dbReference type="ARBA" id="ARBA00022989"/>
    </source>
</evidence>
<comment type="pathway">
    <text evidence="3 11">Protein modification; protein glycosylation.</text>
</comment>
<dbReference type="PANTHER" id="PTHR21049:SF0">
    <property type="entry name" value="DOLICHYL-DIPHOSPHOOLIGOSACCHARIDE--PROTEIN GLYCOSYLTRANSFERASE SUBUNIT 1"/>
    <property type="match status" value="1"/>
</dbReference>
<dbReference type="KEGG" id="foc:113207639"/>
<evidence type="ECO:0000256" key="5">
    <source>
        <dbReference type="ARBA" id="ARBA00017611"/>
    </source>
</evidence>
<accession>A0A6J1SFR6</accession>
<evidence type="ECO:0000313" key="14">
    <source>
        <dbReference type="RefSeq" id="XP_026280064.1"/>
    </source>
</evidence>
<keyword evidence="8 11" id="KW-0256">Endoplasmic reticulum</keyword>
<keyword evidence="7 11" id="KW-0732">Signal</keyword>
<dbReference type="Pfam" id="PF04597">
    <property type="entry name" value="Ribophorin_I"/>
    <property type="match status" value="1"/>
</dbReference>
<feature type="signal peptide" evidence="11">
    <location>
        <begin position="1"/>
        <end position="20"/>
    </location>
</feature>
<keyword evidence="9 11" id="KW-1133">Transmembrane helix</keyword>
<dbReference type="UniPathway" id="UPA00378"/>
<dbReference type="PANTHER" id="PTHR21049">
    <property type="entry name" value="RIBOPHORIN I"/>
    <property type="match status" value="1"/>
</dbReference>
<feature type="coiled-coil region" evidence="12">
    <location>
        <begin position="543"/>
        <end position="570"/>
    </location>
</feature>
<comment type="function">
    <text evidence="1 11">Subunit of the oligosaccharyl transferase (OST) complex that catalyzes the initial transfer of a defined glycan (Glc(3)Man(9)GlcNAc(2) in eukaryotes) from the lipid carrier dolichol-pyrophosphate to an asparagine residue within an Asn-X-Ser/Thr consensus motif in nascent polypeptide chains, the first step in protein N-glycosylation. N-glycosylation occurs cotranslationally and the complex associates with the Sec61 complex at the channel-forming translocon complex that mediates protein translocation across the endoplasmic reticulum (ER). All subunits are required for a maximal enzyme activity.</text>
</comment>
<dbReference type="Proteomes" id="UP000504606">
    <property type="component" value="Unplaced"/>
</dbReference>
<dbReference type="GeneID" id="113207639"/>